<dbReference type="PANTHER" id="PTHR35149:SF2">
    <property type="entry name" value="DUF262 DOMAIN-CONTAINING PROTEIN"/>
    <property type="match status" value="1"/>
</dbReference>
<dbReference type="InterPro" id="IPR004919">
    <property type="entry name" value="GmrSD_N"/>
</dbReference>
<dbReference type="EMBL" id="VUNN01000012">
    <property type="protein sequence ID" value="MSU06498.1"/>
    <property type="molecule type" value="Genomic_DNA"/>
</dbReference>
<dbReference type="Proteomes" id="UP000460549">
    <property type="component" value="Unassembled WGS sequence"/>
</dbReference>
<protein>
    <submittedName>
        <fullName evidence="3">DUF262 domain-containing protein</fullName>
    </submittedName>
</protein>
<feature type="domain" description="GmrSD restriction endonucleases N-terminal" evidence="1">
    <location>
        <begin position="8"/>
        <end position="172"/>
    </location>
</feature>
<evidence type="ECO:0000313" key="3">
    <source>
        <dbReference type="EMBL" id="MSU06498.1"/>
    </source>
</evidence>
<reference evidence="3 4" key="1">
    <citation type="submission" date="2019-08" db="EMBL/GenBank/DDBJ databases">
        <title>In-depth cultivation of the pig gut microbiome towards novel bacterial diversity and tailored functional studies.</title>
        <authorList>
            <person name="Wylensek D."/>
            <person name="Hitch T.C.A."/>
            <person name="Clavel T."/>
        </authorList>
    </citation>
    <scope>NUCLEOTIDE SEQUENCE [LARGE SCALE GENOMIC DNA]</scope>
    <source>
        <strain evidence="3 4">NM-380-WT-3C1</strain>
    </source>
</reference>
<accession>A0A7X2PDP6</accession>
<name>A0A7X2PDP6_9SPIO</name>
<gene>
    <name evidence="3" type="ORF">FYJ80_06835</name>
</gene>
<feature type="domain" description="DUF7834" evidence="2">
    <location>
        <begin position="184"/>
        <end position="388"/>
    </location>
</feature>
<organism evidence="3 4">
    <name type="scientific">Bullifex porci</name>
    <dbReference type="NCBI Taxonomy" id="2606638"/>
    <lineage>
        <taxon>Bacteria</taxon>
        <taxon>Pseudomonadati</taxon>
        <taxon>Spirochaetota</taxon>
        <taxon>Spirochaetia</taxon>
        <taxon>Spirochaetales</taxon>
        <taxon>Spirochaetaceae</taxon>
        <taxon>Bullifex</taxon>
    </lineage>
</organism>
<dbReference type="AlphaFoldDB" id="A0A7X2PDP6"/>
<sequence>MNFEKIEIGELFNKNLLIPDYQRPYRWKVENAQILFDDLYASFKKNKEGEYRIGSIVLFHDKEDKYYIIDGQQRVTTLLILLYCLGYNEDEVLDKLKYNSLSGKAIKDNQRALKEKCKNIESEKEAFTTFILNNCTFIEIVTENEADSFIYFDSLNSKGKPLSPHDLLKAYHLRLVSDIDEKTKKDLVEKWEKADEGDNLFYFFYYNLYPIVRWSNGLDGNYYDTDKINTFKGIPNNDYPYSKFFQQLKNQCFLLSEPFIAGKGFFDFVSKYLELKNKIEVKINEFEDLDTNEYTWGNYYVKQLYINVCIFFADRFGIEKLDDSVLRFFYKWAYTLRINKSRLMYESINRYALYGDYGINAMNIFMEIKKMITPDQIYSIHLADCEKPDPNSKSFPFWKSIYGGENE</sequence>
<dbReference type="Pfam" id="PF03235">
    <property type="entry name" value="GmrSD_N"/>
    <property type="match status" value="1"/>
</dbReference>
<evidence type="ECO:0000313" key="4">
    <source>
        <dbReference type="Proteomes" id="UP000460549"/>
    </source>
</evidence>
<keyword evidence="4" id="KW-1185">Reference proteome</keyword>
<dbReference type="InterPro" id="IPR057156">
    <property type="entry name" value="DUF7834"/>
</dbReference>
<evidence type="ECO:0000259" key="2">
    <source>
        <dbReference type="Pfam" id="PF25202"/>
    </source>
</evidence>
<evidence type="ECO:0000259" key="1">
    <source>
        <dbReference type="Pfam" id="PF03235"/>
    </source>
</evidence>
<proteinExistence type="predicted"/>
<dbReference type="Pfam" id="PF25202">
    <property type="entry name" value="DUF7834"/>
    <property type="match status" value="1"/>
</dbReference>
<dbReference type="RefSeq" id="WP_154425471.1">
    <property type="nucleotide sequence ID" value="NZ_VUNN01000012.1"/>
</dbReference>
<dbReference type="PANTHER" id="PTHR35149">
    <property type="entry name" value="SLL5132 PROTEIN"/>
    <property type="match status" value="1"/>
</dbReference>
<comment type="caution">
    <text evidence="3">The sequence shown here is derived from an EMBL/GenBank/DDBJ whole genome shotgun (WGS) entry which is preliminary data.</text>
</comment>